<evidence type="ECO:0000256" key="1">
    <source>
        <dbReference type="SAM" id="Phobius"/>
    </source>
</evidence>
<keyword evidence="1" id="KW-1133">Transmembrane helix</keyword>
<accession>A0ABX0GPV5</accession>
<feature type="non-terminal residue" evidence="2">
    <location>
        <position position="82"/>
    </location>
</feature>
<comment type="caution">
    <text evidence="2">The sequence shown here is derived from an EMBL/GenBank/DDBJ whole genome shotgun (WGS) entry which is preliminary data.</text>
</comment>
<keyword evidence="1" id="KW-0472">Membrane</keyword>
<feature type="non-terminal residue" evidence="2">
    <location>
        <position position="1"/>
    </location>
</feature>
<dbReference type="Proteomes" id="UP000697802">
    <property type="component" value="Unassembled WGS sequence"/>
</dbReference>
<feature type="transmembrane region" description="Helical" evidence="1">
    <location>
        <begin position="6"/>
        <end position="24"/>
    </location>
</feature>
<evidence type="ECO:0000313" key="2">
    <source>
        <dbReference type="EMBL" id="NHB90582.1"/>
    </source>
</evidence>
<name>A0ABX0GPV5_9GAMM</name>
<protein>
    <submittedName>
        <fullName evidence="2">Uncharacterized protein</fullName>
    </submittedName>
</protein>
<sequence>VQLALVVFRVFLFGFSGSMMYWQYDTTAFSYYCRNSVFQPSPTCEPFRPLSLRLAAGLGEPDLALTWGRLDPDLPSSAPDLR</sequence>
<evidence type="ECO:0000313" key="3">
    <source>
        <dbReference type="Proteomes" id="UP000697802"/>
    </source>
</evidence>
<keyword evidence="3" id="KW-1185">Reference proteome</keyword>
<gene>
    <name evidence="2" type="ORF">C5471_24125</name>
</gene>
<proteinExistence type="predicted"/>
<organism evidence="2 3">
    <name type="scientific">Photorhabdus tasmaniensis</name>
    <dbReference type="NCBI Taxonomy" id="1004159"/>
    <lineage>
        <taxon>Bacteria</taxon>
        <taxon>Pseudomonadati</taxon>
        <taxon>Pseudomonadota</taxon>
        <taxon>Gammaproteobacteria</taxon>
        <taxon>Enterobacterales</taxon>
        <taxon>Morganellaceae</taxon>
        <taxon>Photorhabdus</taxon>
    </lineage>
</organism>
<dbReference type="RefSeq" id="WP_166296759.1">
    <property type="nucleotide sequence ID" value="NZ_CAWPIF010000266.1"/>
</dbReference>
<keyword evidence="1" id="KW-0812">Transmembrane</keyword>
<reference evidence="2 3" key="1">
    <citation type="submission" date="2018-02" db="EMBL/GenBank/DDBJ databases">
        <authorList>
            <person name="Machado R.A."/>
        </authorList>
    </citation>
    <scope>NUCLEOTIDE SEQUENCE [LARGE SCALE GENOMIC DNA]</scope>
    <source>
        <strain evidence="2 3">T327</strain>
    </source>
</reference>
<dbReference type="EMBL" id="PUJU01000266">
    <property type="protein sequence ID" value="NHB90582.1"/>
    <property type="molecule type" value="Genomic_DNA"/>
</dbReference>